<proteinExistence type="predicted"/>
<feature type="compositionally biased region" description="Basic and acidic residues" evidence="1">
    <location>
        <begin position="758"/>
        <end position="768"/>
    </location>
</feature>
<reference evidence="2 3" key="1">
    <citation type="journal article" date="2019" name="BMC Genomics">
        <title>New insights from Opisthorchis felineus genome: update on genomics of the epidemiologically important liver flukes.</title>
        <authorList>
            <person name="Ershov N.I."/>
            <person name="Mordvinov V.A."/>
            <person name="Prokhortchouk E.B."/>
            <person name="Pakharukova M.Y."/>
            <person name="Gunbin K.V."/>
            <person name="Ustyantsev K."/>
            <person name="Genaev M.A."/>
            <person name="Blinov A.G."/>
            <person name="Mazur A."/>
            <person name="Boulygina E."/>
            <person name="Tsygankova S."/>
            <person name="Khrameeva E."/>
            <person name="Chekanov N."/>
            <person name="Fan G."/>
            <person name="Xiao A."/>
            <person name="Zhang H."/>
            <person name="Xu X."/>
            <person name="Yang H."/>
            <person name="Solovyev V."/>
            <person name="Lee S.M."/>
            <person name="Liu X."/>
            <person name="Afonnikov D.A."/>
            <person name="Skryabin K.G."/>
        </authorList>
    </citation>
    <scope>NUCLEOTIDE SEQUENCE [LARGE SCALE GENOMIC DNA]</scope>
    <source>
        <strain evidence="2">AK-0245</strain>
        <tissue evidence="2">Whole organism</tissue>
    </source>
</reference>
<evidence type="ECO:0000313" key="2">
    <source>
        <dbReference type="EMBL" id="TGZ69962.1"/>
    </source>
</evidence>
<feature type="compositionally biased region" description="Low complexity" evidence="1">
    <location>
        <begin position="789"/>
        <end position="805"/>
    </location>
</feature>
<dbReference type="EMBL" id="SJOL01005670">
    <property type="protein sequence ID" value="TGZ69966.1"/>
    <property type="molecule type" value="Genomic_DNA"/>
</dbReference>
<comment type="caution">
    <text evidence="2">The sequence shown here is derived from an EMBL/GenBank/DDBJ whole genome shotgun (WGS) entry which is preliminary data.</text>
</comment>
<dbReference type="AlphaFoldDB" id="A0A4S2M178"/>
<dbReference type="EMBL" id="SJOL01005670">
    <property type="protein sequence ID" value="TGZ69964.1"/>
    <property type="molecule type" value="Genomic_DNA"/>
</dbReference>
<dbReference type="Proteomes" id="UP000308267">
    <property type="component" value="Unassembled WGS sequence"/>
</dbReference>
<feature type="compositionally biased region" description="Polar residues" evidence="1">
    <location>
        <begin position="745"/>
        <end position="756"/>
    </location>
</feature>
<protein>
    <submittedName>
        <fullName evidence="2">Uncharacterized protein</fullName>
    </submittedName>
</protein>
<accession>A0A4S2M178</accession>
<keyword evidence="3" id="KW-1185">Reference proteome</keyword>
<feature type="region of interest" description="Disordered" evidence="1">
    <location>
        <begin position="690"/>
        <end position="719"/>
    </location>
</feature>
<name>A0A4S2M178_OPIFE</name>
<dbReference type="EMBL" id="SJOL01005670">
    <property type="protein sequence ID" value="TGZ69967.1"/>
    <property type="molecule type" value="Genomic_DNA"/>
</dbReference>
<feature type="compositionally biased region" description="Acidic residues" evidence="1">
    <location>
        <begin position="690"/>
        <end position="706"/>
    </location>
</feature>
<dbReference type="OrthoDB" id="6260839at2759"/>
<organism evidence="2 3">
    <name type="scientific">Opisthorchis felineus</name>
    <dbReference type="NCBI Taxonomy" id="147828"/>
    <lineage>
        <taxon>Eukaryota</taxon>
        <taxon>Metazoa</taxon>
        <taxon>Spiralia</taxon>
        <taxon>Lophotrochozoa</taxon>
        <taxon>Platyhelminthes</taxon>
        <taxon>Trematoda</taxon>
        <taxon>Digenea</taxon>
        <taxon>Opisthorchiida</taxon>
        <taxon>Opisthorchiata</taxon>
        <taxon>Opisthorchiidae</taxon>
        <taxon>Opisthorchis</taxon>
    </lineage>
</organism>
<gene>
    <name evidence="2" type="ORF">CRM22_003438</name>
</gene>
<evidence type="ECO:0000313" key="3">
    <source>
        <dbReference type="Proteomes" id="UP000308267"/>
    </source>
</evidence>
<dbReference type="EMBL" id="SJOL01005670">
    <property type="protein sequence ID" value="TGZ69961.1"/>
    <property type="molecule type" value="Genomic_DNA"/>
</dbReference>
<feature type="region of interest" description="Disordered" evidence="1">
    <location>
        <begin position="745"/>
        <end position="805"/>
    </location>
</feature>
<dbReference type="EMBL" id="SJOL01005670">
    <property type="protein sequence ID" value="TGZ69962.1"/>
    <property type="molecule type" value="Genomic_DNA"/>
</dbReference>
<sequence>MAGTSSNCSINDSSVPKVRPASSVSLLAERLKLSSLNESNSEIMQQKTELLAVEQTTLHIRRMSNQHRSVIYQGDVGAEHTSMEQAPNQLFPSSLFIDSGSGSSQLYSEHEDEEGEAHWTANQGQMDEPNSMEHPTDIGTSKVHSVAVTHPDASFCTGAAESYVSASHPPAKRACRSSSATCDLNQTPHGLHSQNGKCLASEGQMNALLRPVAIRLTPMSRQLTHVDASNTNCVRANGVTVVLRTRHRDSNRASRLSWHHPLFCSETDAKAQHPSYGVQVGCNFHACGASPCSSNQRSGSNSQLDRLAAVTGRYLSSAEKSCLTEPRNQFRGTGSVNSFSESDCSNSSGVESLHCSHPSAFTPTSARFESPRNATQSFTYSLSPEMNFVSSSVPISVPTPSSGFQEAVFSCFSDACSSLPDCSLVGFRSDADPHLSNQQHSGSEALSSLPFACSGSGGPSGPGVSDYATLQFRLNNKDDTIRCRSQPTTVQPESANLMPRLLFTTTESSREAENHWIAGLKRRRGLSGETDTSNTNTLVNNSCRCQSEAETSVNGNGEMRRSMEFQYATFNPSPTSIRCPVSFPESPSLTLPNGIFIFGSMASRPLEEPCFGADQSKSIVPSDTLLCADHTPSSSCLRCPRVSCDNCVTSDETIYQSQMGGCACSLMRSTLGHENFSSRHGYPHLGDLSESMEEEKEYETPEDVTEEAPGLHVSSCNRSKYPTNMSPSLSDIGFEPIRAMSADDTNSEACDTSSIRHSGCEQSRDATSKDVFFNHPKESISPNPDEIIPLSSTDSDSSDGGTPLTHSLITRRRRLEQQHNSFCSPQSEHTAVIPLVEIDLELMENN</sequence>
<evidence type="ECO:0000256" key="1">
    <source>
        <dbReference type="SAM" id="MobiDB-lite"/>
    </source>
</evidence>
<feature type="compositionally biased region" description="Polar residues" evidence="1">
    <location>
        <begin position="1"/>
        <end position="14"/>
    </location>
</feature>
<feature type="region of interest" description="Disordered" evidence="1">
    <location>
        <begin position="1"/>
        <end position="21"/>
    </location>
</feature>